<keyword evidence="3" id="KW-1185">Reference proteome</keyword>
<keyword evidence="1" id="KW-0472">Membrane</keyword>
<keyword evidence="1" id="KW-0812">Transmembrane</keyword>
<gene>
    <name evidence="2" type="ORF">ACFPJ6_13645</name>
</gene>
<evidence type="ECO:0000313" key="3">
    <source>
        <dbReference type="Proteomes" id="UP001596122"/>
    </source>
</evidence>
<dbReference type="EMBL" id="JBHSLD010000013">
    <property type="protein sequence ID" value="MFC5381827.1"/>
    <property type="molecule type" value="Genomic_DNA"/>
</dbReference>
<evidence type="ECO:0000256" key="1">
    <source>
        <dbReference type="SAM" id="Phobius"/>
    </source>
</evidence>
<organism evidence="2 3">
    <name type="scientific">Aquipuribacter nitratireducens</name>
    <dbReference type="NCBI Taxonomy" id="650104"/>
    <lineage>
        <taxon>Bacteria</taxon>
        <taxon>Bacillati</taxon>
        <taxon>Actinomycetota</taxon>
        <taxon>Actinomycetes</taxon>
        <taxon>Micrococcales</taxon>
        <taxon>Intrasporangiaceae</taxon>
        <taxon>Aquipuribacter</taxon>
    </lineage>
</organism>
<name>A0ABW0GQ68_9MICO</name>
<comment type="caution">
    <text evidence="2">The sequence shown here is derived from an EMBL/GenBank/DDBJ whole genome shotgun (WGS) entry which is preliminary data.</text>
</comment>
<dbReference type="Proteomes" id="UP001596122">
    <property type="component" value="Unassembled WGS sequence"/>
</dbReference>
<dbReference type="RefSeq" id="WP_340271143.1">
    <property type="nucleotide sequence ID" value="NZ_JBBEOG010000009.1"/>
</dbReference>
<sequence>MTRSRRERGRRPGHGREAGTTTLEFVLLVPGLLLLVGLLAVAGRVALAGTAVEAAAAAAARQASLERSAADATRAARDTARANLDGQGLQCADVLVDVDTSQFARPVGTSALVTASVGCDVRLSDLALPGVPGSTRLTAEAVSPLDTYRVRR</sequence>
<protein>
    <submittedName>
        <fullName evidence="2">Pilus assembly protein</fullName>
    </submittedName>
</protein>
<accession>A0ABW0GQ68</accession>
<keyword evidence="1" id="KW-1133">Transmembrane helix</keyword>
<reference evidence="3" key="1">
    <citation type="journal article" date="2019" name="Int. J. Syst. Evol. Microbiol.">
        <title>The Global Catalogue of Microorganisms (GCM) 10K type strain sequencing project: providing services to taxonomists for standard genome sequencing and annotation.</title>
        <authorList>
            <consortium name="The Broad Institute Genomics Platform"/>
            <consortium name="The Broad Institute Genome Sequencing Center for Infectious Disease"/>
            <person name="Wu L."/>
            <person name="Ma J."/>
        </authorList>
    </citation>
    <scope>NUCLEOTIDE SEQUENCE [LARGE SCALE GENOMIC DNA]</scope>
    <source>
        <strain evidence="3">CCUG 43114</strain>
    </source>
</reference>
<evidence type="ECO:0000313" key="2">
    <source>
        <dbReference type="EMBL" id="MFC5381827.1"/>
    </source>
</evidence>
<feature type="transmembrane region" description="Helical" evidence="1">
    <location>
        <begin position="21"/>
        <end position="42"/>
    </location>
</feature>
<proteinExistence type="predicted"/>